<evidence type="ECO:0000256" key="6">
    <source>
        <dbReference type="ARBA" id="ARBA00022807"/>
    </source>
</evidence>
<feature type="region of interest" description="Disordered" evidence="7">
    <location>
        <begin position="181"/>
        <end position="203"/>
    </location>
</feature>
<protein>
    <recommendedName>
        <fullName evidence="2">ubiquitinyl hydrolase 1</fullName>
        <ecNumber evidence="2">3.4.19.12</ecNumber>
    </recommendedName>
</protein>
<evidence type="ECO:0000256" key="7">
    <source>
        <dbReference type="SAM" id="MobiDB-lite"/>
    </source>
</evidence>
<feature type="domain" description="DUF6606" evidence="8">
    <location>
        <begin position="18"/>
        <end position="288"/>
    </location>
</feature>
<feature type="compositionally biased region" description="Basic and acidic residues" evidence="7">
    <location>
        <begin position="192"/>
        <end position="203"/>
    </location>
</feature>
<keyword evidence="5" id="KW-0378">Hydrolase</keyword>
<comment type="catalytic activity">
    <reaction evidence="1">
        <text>Thiol-dependent hydrolysis of ester, thioester, amide, peptide and isopeptide bonds formed by the C-terminal Gly of ubiquitin (a 76-residue protein attached to proteins as an intracellular targeting signal).</text>
        <dbReference type="EC" id="3.4.19.12"/>
    </reaction>
</comment>
<evidence type="ECO:0000313" key="11">
    <source>
        <dbReference type="Proteomes" id="UP000630445"/>
    </source>
</evidence>
<name>A0A8H6PHK4_9EURO</name>
<keyword evidence="11" id="KW-1185">Reference proteome</keyword>
<keyword evidence="3" id="KW-0645">Protease</keyword>
<dbReference type="GO" id="GO:0006508">
    <property type="term" value="P:proteolysis"/>
    <property type="evidence" value="ECO:0007669"/>
    <property type="project" value="UniProtKB-KW"/>
</dbReference>
<dbReference type="EMBL" id="JACBAD010001722">
    <property type="protein sequence ID" value="KAF7136788.1"/>
    <property type="molecule type" value="Genomic_DNA"/>
</dbReference>
<keyword evidence="4" id="KW-0833">Ubl conjugation pathway</keyword>
<evidence type="ECO:0000256" key="1">
    <source>
        <dbReference type="ARBA" id="ARBA00000707"/>
    </source>
</evidence>
<dbReference type="InterPro" id="IPR046541">
    <property type="entry name" value="DUF6606"/>
</dbReference>
<organism evidence="9 11">
    <name type="scientific">Aspergillus hiratsukae</name>
    <dbReference type="NCBI Taxonomy" id="1194566"/>
    <lineage>
        <taxon>Eukaryota</taxon>
        <taxon>Fungi</taxon>
        <taxon>Dikarya</taxon>
        <taxon>Ascomycota</taxon>
        <taxon>Pezizomycotina</taxon>
        <taxon>Eurotiomycetes</taxon>
        <taxon>Eurotiomycetidae</taxon>
        <taxon>Eurotiales</taxon>
        <taxon>Aspergillaceae</taxon>
        <taxon>Aspergillus</taxon>
        <taxon>Aspergillus subgen. Fumigati</taxon>
    </lineage>
</organism>
<dbReference type="InterPro" id="IPR051346">
    <property type="entry name" value="OTU_Deubiquitinase"/>
</dbReference>
<dbReference type="PANTHER" id="PTHR13367:SF34">
    <property type="match status" value="1"/>
</dbReference>
<dbReference type="OrthoDB" id="3182339at2759"/>
<gene>
    <name evidence="9" type="ORF">CNMCM5793_006257</name>
    <name evidence="10" type="ORF">CNMCM6106_001021</name>
</gene>
<comment type="caution">
    <text evidence="9">The sequence shown here is derived from an EMBL/GenBank/DDBJ whole genome shotgun (WGS) entry which is preliminary data.</text>
</comment>
<evidence type="ECO:0000313" key="10">
    <source>
        <dbReference type="EMBL" id="KAF7164503.1"/>
    </source>
</evidence>
<sequence length="1326" mass="150755">MSAPPTAPALSLEASLYLFHHVFLPPKLPQSDDYDAGCELILLDSVINTLHKFRALVPNENRQVLGPVITMVARLREIRGSHGDVSEGTLKEALQKLDTEGGVLPVHIRCQNAAVLMTRNDNAIHVEAFELSPQNEAVNSTVGRLQRQFPGPSFILDRATFNAPGLQDTIAQTLATMSHQSVAGTKPQVKKARQEHDEDRDTTNPKMVTEFFAAFLRPCAAVFDGLQIHKNTREEVLWLDSRFPWRRSPLWLLVRVALQLILRRLCRRDGISGDIYKHYMVYYMSSLLNDCLKKTMSDEHGLKLSINDNTAQARLISNHLLNLAAFEDWVRFNLDSWLEVHLSGEDTCQQLDNLIKHYYGVASPLYSHNPEAVSVMLLTILELWIACDKSASDIHPLLGDYDNCIPMDMFEALVLPYRSQMERLARAEDYMNQRRRRLRFPAFFDQSIEHQNLLAEIEDRARSERTQKQLELGQKHQKYRELYALADQLECTYYRVIPDPRFDLTESRHSPNCQRCAYKSEAELIKINIHEWPLSTDPLQAKTTVFELNVPRSFASWRDTTIFFLLNVLRLAYFPKEQPRARYQLQTYSGLSPFFTPTNNSQRVGLLSQDKPHEATHRRSKRIIDVTEEDVCLENGLNLCYFDQETDFFVTRFETTDETASSCIYKVPQSSSTLQEFLFRPAYSRNGPSPNTVIASQDICPHDMSLEEYKALCSMPLGVEIQWQNILRQLAMPSVVFKKVETCIFILQIIRQAGPSTKDSVLRAGHVILDDDRFATVLLAEIANAAGRIEENWESAQELSALIFLTQRVLSVSTSTRVRDLCLAQLSTLRTTSFKWVTLVREQASYSDTDTHRNDLIARSTYLALICVSTFDIESPVLEQILEIERNAAVWIQCCMMIHDRKGLLDMTPGCLLQILYYRWQIVSYRSYRVLALNVVHKKKLAIDLAIKEAWAAYHSHSPWSVAPGGGNHWLVTGDRSLLVHFNLLTAELLINGRPLARLPSDYESHKTYRTLFGQSPVDVMPSELPGMQFSGQRKHIGHTIHLGKESIPGSEDFDICVRAFSEEHRVREFLPVRLLTGAFPDAFVEDYAHWYDLDGRASSSHWRLQRKRPGQNGWCLVKGEISLVNIRSQTAGSLFSILQPVERASRLHCKFHTSSSTLEIDIPHLRLSFSLQSGHSSIRSRQYRGMKIDPDQSLGTLVGLRSKLILLHENDHSRKVLIPDGAVTWVKDGGHVAVNIGWQAVSKLHVYSVDNQLGRLVDNGSLQSKLMLCYLHAVTSFCVPDVLTKKTGTEQSLSILRSASMRSFSQLTPENISILVELACLTPCT</sequence>
<evidence type="ECO:0000256" key="2">
    <source>
        <dbReference type="ARBA" id="ARBA00012759"/>
    </source>
</evidence>
<dbReference type="Pfam" id="PF20255">
    <property type="entry name" value="DUF6606"/>
    <property type="match status" value="1"/>
</dbReference>
<evidence type="ECO:0000313" key="9">
    <source>
        <dbReference type="EMBL" id="KAF7136788.1"/>
    </source>
</evidence>
<dbReference type="GO" id="GO:0004843">
    <property type="term" value="F:cysteine-type deubiquitinase activity"/>
    <property type="evidence" value="ECO:0007669"/>
    <property type="project" value="UniProtKB-EC"/>
</dbReference>
<evidence type="ECO:0000256" key="5">
    <source>
        <dbReference type="ARBA" id="ARBA00022801"/>
    </source>
</evidence>
<dbReference type="PANTHER" id="PTHR13367">
    <property type="entry name" value="UBIQUITIN THIOESTERASE"/>
    <property type="match status" value="1"/>
</dbReference>
<dbReference type="EC" id="3.4.19.12" evidence="2"/>
<evidence type="ECO:0000259" key="8">
    <source>
        <dbReference type="Pfam" id="PF20255"/>
    </source>
</evidence>
<dbReference type="EMBL" id="JACBAF010002188">
    <property type="protein sequence ID" value="KAF7164503.1"/>
    <property type="molecule type" value="Genomic_DNA"/>
</dbReference>
<evidence type="ECO:0000256" key="4">
    <source>
        <dbReference type="ARBA" id="ARBA00022786"/>
    </source>
</evidence>
<keyword evidence="6" id="KW-0788">Thiol protease</keyword>
<dbReference type="Proteomes" id="UP000630445">
    <property type="component" value="Unassembled WGS sequence"/>
</dbReference>
<proteinExistence type="predicted"/>
<accession>A0A8H6PHK4</accession>
<evidence type="ECO:0000256" key="3">
    <source>
        <dbReference type="ARBA" id="ARBA00022670"/>
    </source>
</evidence>
<reference evidence="9" key="1">
    <citation type="submission" date="2020-06" db="EMBL/GenBank/DDBJ databases">
        <title>Draft genome sequences of strains closely related to Aspergillus parafelis and Aspergillus hiratsukae.</title>
        <authorList>
            <person name="Dos Santos R.A.C."/>
            <person name="Rivero-Menendez O."/>
            <person name="Steenwyk J.L."/>
            <person name="Mead M.E."/>
            <person name="Goldman G.H."/>
            <person name="Alastruey-Izquierdo A."/>
            <person name="Rokas A."/>
        </authorList>
    </citation>
    <scope>NUCLEOTIDE SEQUENCE</scope>
    <source>
        <strain evidence="9">CNM-CM5793</strain>
        <strain evidence="10">CNM-CM6106</strain>
    </source>
</reference>
<dbReference type="Proteomes" id="UP000662466">
    <property type="component" value="Unassembled WGS sequence"/>
</dbReference>